<feature type="domain" description="Baseplate J-like central" evidence="1">
    <location>
        <begin position="110"/>
        <end position="180"/>
    </location>
</feature>
<dbReference type="InterPro" id="IPR052726">
    <property type="entry name" value="Phage_Baseplate_Hub"/>
</dbReference>
<dbReference type="InterPro" id="IPR058531">
    <property type="entry name" value="Baseplate_J_M"/>
</dbReference>
<dbReference type="Pfam" id="PF26079">
    <property type="entry name" value="Baseplate_J_C"/>
    <property type="match status" value="1"/>
</dbReference>
<evidence type="ECO:0000259" key="1">
    <source>
        <dbReference type="Pfam" id="PF26078"/>
    </source>
</evidence>
<organism evidence="3 4">
    <name type="scientific">Psychrobacter aquaticus CMS 56</name>
    <dbReference type="NCBI Taxonomy" id="1354303"/>
    <lineage>
        <taxon>Bacteria</taxon>
        <taxon>Pseudomonadati</taxon>
        <taxon>Pseudomonadota</taxon>
        <taxon>Gammaproteobacteria</taxon>
        <taxon>Moraxellales</taxon>
        <taxon>Moraxellaceae</taxon>
        <taxon>Psychrobacter</taxon>
    </lineage>
</organism>
<dbReference type="InterPro" id="IPR058530">
    <property type="entry name" value="Baseplate_J-like_C"/>
</dbReference>
<protein>
    <submittedName>
        <fullName evidence="3">Putative phage baseplate assembly protein</fullName>
    </submittedName>
</protein>
<sequence>MTDISQLAPPEFIARDADVITAELIAEYEALSGKTLYPAQADRLMIDVIAYREMLIRTQINEAGKQNLIAFANGVMLDYLGDFFGVVRLDSENDEQLRKRIRLAPESYATTGSRQAYIFHALSTDASIIDCEAVRGNNGKVFIYILTADGNPSETLIQAVLDNTSDEKKRPLSDSVYVTAGEALDFKLVIKVTPLASANPQTVLARTVEKAESYVERLKIKLGQDVVSSQIINELNVDGVWQVNVILPAESLIVEPWQLANCTEILVTLGDAQNG</sequence>
<dbReference type="InterPro" id="IPR014507">
    <property type="entry name" value="Baseplate_assembly_J_pred"/>
</dbReference>
<dbReference type="OrthoDB" id="9793802at2"/>
<comment type="caution">
    <text evidence="3">The sequence shown here is derived from an EMBL/GenBank/DDBJ whole genome shotgun (WGS) entry which is preliminary data.</text>
</comment>
<name>U4T7N3_9GAMM</name>
<keyword evidence="4" id="KW-1185">Reference proteome</keyword>
<proteinExistence type="predicted"/>
<dbReference type="PIRSF" id="PIRSF020481">
    <property type="entry name" value="BAP"/>
    <property type="match status" value="1"/>
</dbReference>
<gene>
    <name evidence="3" type="ORF">M917_0804</name>
</gene>
<dbReference type="Proteomes" id="UP000016761">
    <property type="component" value="Unassembled WGS sequence"/>
</dbReference>
<evidence type="ECO:0000313" key="3">
    <source>
        <dbReference type="EMBL" id="ERL56126.1"/>
    </source>
</evidence>
<dbReference type="RefSeq" id="WP_021813457.1">
    <property type="nucleotide sequence ID" value="NZ_AUSW01000015.1"/>
</dbReference>
<dbReference type="Pfam" id="PF26078">
    <property type="entry name" value="Baseplate_J_M"/>
    <property type="match status" value="1"/>
</dbReference>
<dbReference type="PATRIC" id="fig|1354303.4.peg.791"/>
<dbReference type="PANTHER" id="PTHR35862:SF1">
    <property type="entry name" value="FELS-2 PROPHAGE PROTEIN"/>
    <property type="match status" value="1"/>
</dbReference>
<accession>U4T7N3</accession>
<feature type="domain" description="Baseplate J-like C-terminal" evidence="2">
    <location>
        <begin position="189"/>
        <end position="267"/>
    </location>
</feature>
<evidence type="ECO:0000259" key="2">
    <source>
        <dbReference type="Pfam" id="PF26079"/>
    </source>
</evidence>
<dbReference type="PANTHER" id="PTHR35862">
    <property type="entry name" value="FELS-2 PROPHAGE PROTEIN"/>
    <property type="match status" value="1"/>
</dbReference>
<dbReference type="AlphaFoldDB" id="U4T7N3"/>
<dbReference type="EMBL" id="AUSW01000015">
    <property type="protein sequence ID" value="ERL56126.1"/>
    <property type="molecule type" value="Genomic_DNA"/>
</dbReference>
<dbReference type="STRING" id="1354303.M917_0804"/>
<evidence type="ECO:0000313" key="4">
    <source>
        <dbReference type="Proteomes" id="UP000016761"/>
    </source>
</evidence>
<dbReference type="eggNOG" id="COG3948">
    <property type="taxonomic scope" value="Bacteria"/>
</dbReference>
<reference evidence="3 4" key="1">
    <citation type="journal article" date="2013" name="Genome Announc.">
        <title>Draft Genome Sequence of Psychrobacter aquaticus Strain CMS 56T, Isolated from a Cyanobacterial Mat Sample Collected from Water Bodies in the McMurdo Dry Valley Region of Antarctica.</title>
        <authorList>
            <person name="Reddy G.S."/>
            <person name="Ara S."/>
            <person name="Singh A."/>
            <person name="Kumar Pinnaka A."/>
            <person name="Shivaji S."/>
        </authorList>
    </citation>
    <scope>NUCLEOTIDE SEQUENCE [LARGE SCALE GENOMIC DNA]</scope>
    <source>
        <strain evidence="3 4">CMS 56</strain>
    </source>
</reference>